<dbReference type="RefSeq" id="WP_190617516.1">
    <property type="nucleotide sequence ID" value="NZ_CP061538.1"/>
</dbReference>
<feature type="transmembrane region" description="Helical" evidence="7">
    <location>
        <begin position="119"/>
        <end position="140"/>
    </location>
</feature>
<accession>A0A7H2BJS7</accession>
<dbReference type="Gene3D" id="1.20.1540.10">
    <property type="entry name" value="Rhomboid-like"/>
    <property type="match status" value="1"/>
</dbReference>
<reference evidence="9 10" key="1">
    <citation type="submission" date="2020-09" db="EMBL/GenBank/DDBJ databases">
        <title>Investigation of environmental microbe.</title>
        <authorList>
            <person name="Ou Y."/>
            <person name="Kang Q."/>
        </authorList>
    </citation>
    <scope>NUCLEOTIDE SEQUENCE [LARGE SCALE GENOMIC DNA]</scope>
    <source>
        <strain evidence="9 10">KJZ-9</strain>
    </source>
</reference>
<evidence type="ECO:0000256" key="4">
    <source>
        <dbReference type="ARBA" id="ARBA00022801"/>
    </source>
</evidence>
<dbReference type="Proteomes" id="UP000516421">
    <property type="component" value="Chromosome"/>
</dbReference>
<dbReference type="EMBL" id="CP061538">
    <property type="protein sequence ID" value="QNV39923.1"/>
    <property type="molecule type" value="Genomic_DNA"/>
</dbReference>
<dbReference type="GO" id="GO:0004252">
    <property type="term" value="F:serine-type endopeptidase activity"/>
    <property type="evidence" value="ECO:0007669"/>
    <property type="project" value="InterPro"/>
</dbReference>
<dbReference type="SUPFAM" id="SSF144091">
    <property type="entry name" value="Rhomboid-like"/>
    <property type="match status" value="1"/>
</dbReference>
<comment type="similarity">
    <text evidence="2">Belongs to the peptidase S54 family.</text>
</comment>
<feature type="transmembrane region" description="Helical" evidence="7">
    <location>
        <begin position="152"/>
        <end position="171"/>
    </location>
</feature>
<evidence type="ECO:0000313" key="10">
    <source>
        <dbReference type="Proteomes" id="UP000516421"/>
    </source>
</evidence>
<proteinExistence type="inferred from homology"/>
<feature type="transmembrane region" description="Helical" evidence="7">
    <location>
        <begin position="66"/>
        <end position="85"/>
    </location>
</feature>
<feature type="domain" description="Peptidase S54 rhomboid" evidence="8">
    <location>
        <begin position="109"/>
        <end position="245"/>
    </location>
</feature>
<comment type="subcellular location">
    <subcellularLocation>
        <location evidence="1">Membrane</location>
        <topology evidence="1">Multi-pass membrane protein</topology>
    </subcellularLocation>
</comment>
<dbReference type="Pfam" id="PF01694">
    <property type="entry name" value="Rhomboid"/>
    <property type="match status" value="1"/>
</dbReference>
<keyword evidence="9" id="KW-0645">Protease</keyword>
<evidence type="ECO:0000256" key="7">
    <source>
        <dbReference type="SAM" id="Phobius"/>
    </source>
</evidence>
<keyword evidence="5 7" id="KW-1133">Transmembrane helix</keyword>
<keyword evidence="6 7" id="KW-0472">Membrane</keyword>
<evidence type="ECO:0000256" key="3">
    <source>
        <dbReference type="ARBA" id="ARBA00022692"/>
    </source>
</evidence>
<dbReference type="GO" id="GO:0016020">
    <property type="term" value="C:membrane"/>
    <property type="evidence" value="ECO:0007669"/>
    <property type="project" value="UniProtKB-SubCell"/>
</dbReference>
<feature type="transmembrane region" description="Helical" evidence="7">
    <location>
        <begin position="209"/>
        <end position="226"/>
    </location>
</feature>
<evidence type="ECO:0000256" key="5">
    <source>
        <dbReference type="ARBA" id="ARBA00022989"/>
    </source>
</evidence>
<organism evidence="9 10">
    <name type="scientific">Rothia amarae</name>
    <dbReference type="NCBI Taxonomy" id="169480"/>
    <lineage>
        <taxon>Bacteria</taxon>
        <taxon>Bacillati</taxon>
        <taxon>Actinomycetota</taxon>
        <taxon>Actinomycetes</taxon>
        <taxon>Micrococcales</taxon>
        <taxon>Micrococcaceae</taxon>
        <taxon>Rothia</taxon>
    </lineage>
</organism>
<name>A0A7H2BJS7_9MICC</name>
<sequence length="258" mass="28772">MTEHHFEESPQVTTCPRHPDRVTYTRCGRCGRPTCTECQVPLEVGLMCVDCRDEHRRQNKVRSGPTTAPLVTFVLIGLNILAYLLQQFIPGRWVLIHFLFNPLYVEMTGEWWRVLTSGFLHAQSSPTHLLLNMFSLWLFGRAIEPMMGRWKYLLVYVLSIVGGSLGVWIWGALTGDLNVNTVGASGAIFGLFGAFFVLTRMRGANATPILTLIAINMVFGFIMPGISWQAHLGGLATGAILTLILQQLGGNSRTPLRR</sequence>
<keyword evidence="3 7" id="KW-0812">Transmembrane</keyword>
<evidence type="ECO:0000256" key="1">
    <source>
        <dbReference type="ARBA" id="ARBA00004141"/>
    </source>
</evidence>
<dbReference type="PANTHER" id="PTHR43731:SF14">
    <property type="entry name" value="PRESENILIN-ASSOCIATED RHOMBOID-LIKE PROTEIN, MITOCHONDRIAL"/>
    <property type="match status" value="1"/>
</dbReference>
<dbReference type="PANTHER" id="PTHR43731">
    <property type="entry name" value="RHOMBOID PROTEASE"/>
    <property type="match status" value="1"/>
</dbReference>
<feature type="transmembrane region" description="Helical" evidence="7">
    <location>
        <begin position="177"/>
        <end position="197"/>
    </location>
</feature>
<dbReference type="KEGG" id="rama:IDM48_00200"/>
<dbReference type="InterPro" id="IPR022764">
    <property type="entry name" value="Peptidase_S54_rhomboid_dom"/>
</dbReference>
<dbReference type="InterPro" id="IPR050925">
    <property type="entry name" value="Rhomboid_protease_S54"/>
</dbReference>
<evidence type="ECO:0000313" key="9">
    <source>
        <dbReference type="EMBL" id="QNV39923.1"/>
    </source>
</evidence>
<evidence type="ECO:0000256" key="6">
    <source>
        <dbReference type="ARBA" id="ARBA00023136"/>
    </source>
</evidence>
<dbReference type="AlphaFoldDB" id="A0A7H2BJS7"/>
<dbReference type="InterPro" id="IPR035952">
    <property type="entry name" value="Rhomboid-like_sf"/>
</dbReference>
<protein>
    <submittedName>
        <fullName evidence="9">Rhomboid family intramembrane serine protease</fullName>
    </submittedName>
</protein>
<dbReference type="GO" id="GO:0006508">
    <property type="term" value="P:proteolysis"/>
    <property type="evidence" value="ECO:0007669"/>
    <property type="project" value="UniProtKB-KW"/>
</dbReference>
<gene>
    <name evidence="9" type="ORF">IDM48_00200</name>
</gene>
<keyword evidence="4" id="KW-0378">Hydrolase</keyword>
<evidence type="ECO:0000256" key="2">
    <source>
        <dbReference type="ARBA" id="ARBA00009045"/>
    </source>
</evidence>
<keyword evidence="10" id="KW-1185">Reference proteome</keyword>
<evidence type="ECO:0000259" key="8">
    <source>
        <dbReference type="Pfam" id="PF01694"/>
    </source>
</evidence>